<dbReference type="SMART" id="SM00862">
    <property type="entry name" value="Trans_reg_C"/>
    <property type="match status" value="1"/>
</dbReference>
<keyword evidence="2" id="KW-0963">Cytoplasm</keyword>
<dbReference type="Proteomes" id="UP000288675">
    <property type="component" value="Chromosome"/>
</dbReference>
<dbReference type="InterPro" id="IPR039420">
    <property type="entry name" value="WalR-like"/>
</dbReference>
<organism evidence="12 13">
    <name type="scientific">Bacillus glycinifermentans</name>
    <dbReference type="NCBI Taxonomy" id="1664069"/>
    <lineage>
        <taxon>Bacteria</taxon>
        <taxon>Bacillati</taxon>
        <taxon>Bacillota</taxon>
        <taxon>Bacilli</taxon>
        <taxon>Bacillales</taxon>
        <taxon>Bacillaceae</taxon>
        <taxon>Bacillus</taxon>
    </lineage>
</organism>
<evidence type="ECO:0000256" key="2">
    <source>
        <dbReference type="ARBA" id="ARBA00022490"/>
    </source>
</evidence>
<evidence type="ECO:0000256" key="1">
    <source>
        <dbReference type="ARBA" id="ARBA00004496"/>
    </source>
</evidence>
<feature type="DNA-binding region" description="OmpR/PhoB-type" evidence="9">
    <location>
        <begin position="129"/>
        <end position="230"/>
    </location>
</feature>
<dbReference type="SMART" id="SM00448">
    <property type="entry name" value="REC"/>
    <property type="match status" value="1"/>
</dbReference>
<evidence type="ECO:0000256" key="3">
    <source>
        <dbReference type="ARBA" id="ARBA00022553"/>
    </source>
</evidence>
<dbReference type="Gene3D" id="6.10.250.690">
    <property type="match status" value="1"/>
</dbReference>
<dbReference type="Gene3D" id="3.40.50.2300">
    <property type="match status" value="1"/>
</dbReference>
<gene>
    <name evidence="12" type="ORF">EQZ20_15470</name>
</gene>
<dbReference type="GO" id="GO:0006355">
    <property type="term" value="P:regulation of DNA-templated transcription"/>
    <property type="evidence" value="ECO:0007669"/>
    <property type="project" value="InterPro"/>
</dbReference>
<dbReference type="PROSITE" id="PS51755">
    <property type="entry name" value="OMPR_PHOB"/>
    <property type="match status" value="1"/>
</dbReference>
<dbReference type="Gene3D" id="1.10.10.10">
    <property type="entry name" value="Winged helix-like DNA-binding domain superfamily/Winged helix DNA-binding domain"/>
    <property type="match status" value="1"/>
</dbReference>
<evidence type="ECO:0000256" key="4">
    <source>
        <dbReference type="ARBA" id="ARBA00023012"/>
    </source>
</evidence>
<dbReference type="GO" id="GO:0032993">
    <property type="term" value="C:protein-DNA complex"/>
    <property type="evidence" value="ECO:0007669"/>
    <property type="project" value="TreeGrafter"/>
</dbReference>
<dbReference type="InterPro" id="IPR016032">
    <property type="entry name" value="Sig_transdc_resp-reg_C-effctor"/>
</dbReference>
<dbReference type="RefSeq" id="WP_046131576.1">
    <property type="nucleotide sequence ID" value="NZ_CP035232.1"/>
</dbReference>
<proteinExistence type="predicted"/>
<evidence type="ECO:0000313" key="13">
    <source>
        <dbReference type="Proteomes" id="UP000288675"/>
    </source>
</evidence>
<evidence type="ECO:0000256" key="6">
    <source>
        <dbReference type="ARBA" id="ARBA00023125"/>
    </source>
</evidence>
<sequence length="235" mass="27107">MRKKILVVDDEWKMRNLLKIHLEEDYDIIEANEGEDAIKKVKTASFDLIILDIMMPGMDGWKACKEIRKVSFSPILMLTARSDVKDKVHGLEIGADDYLIKPFESEELIARVHALIRRSVLNKEKKEDENIINYGDGYLQIDQEAHAVSLGGEVLDLTPKEYKILHTIALNPKRVFTREVLLDILWGQDDFRDTRTIDTHIKNIRLKIKDIGSGYNPIQTVWGIGYKFQDVDQSI</sequence>
<evidence type="ECO:0000256" key="9">
    <source>
        <dbReference type="PROSITE-ProRule" id="PRU01091"/>
    </source>
</evidence>
<comment type="subcellular location">
    <subcellularLocation>
        <location evidence="1">Cytoplasm</location>
    </subcellularLocation>
</comment>
<keyword evidence="3 8" id="KW-0597">Phosphoprotein</keyword>
<dbReference type="GO" id="GO:0000976">
    <property type="term" value="F:transcription cis-regulatory region binding"/>
    <property type="evidence" value="ECO:0007669"/>
    <property type="project" value="TreeGrafter"/>
</dbReference>
<dbReference type="Pfam" id="PF00072">
    <property type="entry name" value="Response_reg"/>
    <property type="match status" value="1"/>
</dbReference>
<dbReference type="EMBL" id="CP035232">
    <property type="protein sequence ID" value="QAT66164.1"/>
    <property type="molecule type" value="Genomic_DNA"/>
</dbReference>
<evidence type="ECO:0000259" key="11">
    <source>
        <dbReference type="PROSITE" id="PS51755"/>
    </source>
</evidence>
<protein>
    <submittedName>
        <fullName evidence="12">Response regulator transcription factor</fullName>
    </submittedName>
</protein>
<accession>A0AAJ4D386</accession>
<feature type="domain" description="Response regulatory" evidence="10">
    <location>
        <begin position="4"/>
        <end position="116"/>
    </location>
</feature>
<dbReference type="GO" id="GO:0000156">
    <property type="term" value="F:phosphorelay response regulator activity"/>
    <property type="evidence" value="ECO:0007669"/>
    <property type="project" value="TreeGrafter"/>
</dbReference>
<dbReference type="InterPro" id="IPR011006">
    <property type="entry name" value="CheY-like_superfamily"/>
</dbReference>
<dbReference type="KEGG" id="bgy:BGLY_3071"/>
<dbReference type="SUPFAM" id="SSF46894">
    <property type="entry name" value="C-terminal effector domain of the bipartite response regulators"/>
    <property type="match status" value="1"/>
</dbReference>
<dbReference type="InterPro" id="IPR001789">
    <property type="entry name" value="Sig_transdc_resp-reg_receiver"/>
</dbReference>
<dbReference type="FunFam" id="1.10.10.10:FF:000018">
    <property type="entry name" value="DNA-binding response regulator ResD"/>
    <property type="match status" value="1"/>
</dbReference>
<dbReference type="PROSITE" id="PS50110">
    <property type="entry name" value="RESPONSE_REGULATORY"/>
    <property type="match status" value="1"/>
</dbReference>
<evidence type="ECO:0000256" key="8">
    <source>
        <dbReference type="PROSITE-ProRule" id="PRU00169"/>
    </source>
</evidence>
<dbReference type="SUPFAM" id="SSF52172">
    <property type="entry name" value="CheY-like"/>
    <property type="match status" value="1"/>
</dbReference>
<dbReference type="CDD" id="cd00383">
    <property type="entry name" value="trans_reg_C"/>
    <property type="match status" value="1"/>
</dbReference>
<dbReference type="PANTHER" id="PTHR48111">
    <property type="entry name" value="REGULATOR OF RPOS"/>
    <property type="match status" value="1"/>
</dbReference>
<dbReference type="Pfam" id="PF00486">
    <property type="entry name" value="Trans_reg_C"/>
    <property type="match status" value="1"/>
</dbReference>
<dbReference type="AlphaFoldDB" id="A0AAJ4D386"/>
<keyword evidence="5" id="KW-0805">Transcription regulation</keyword>
<evidence type="ECO:0000256" key="7">
    <source>
        <dbReference type="ARBA" id="ARBA00023163"/>
    </source>
</evidence>
<keyword evidence="7" id="KW-0804">Transcription</keyword>
<name>A0AAJ4D386_9BACI</name>
<dbReference type="InterPro" id="IPR036388">
    <property type="entry name" value="WH-like_DNA-bd_sf"/>
</dbReference>
<evidence type="ECO:0000256" key="5">
    <source>
        <dbReference type="ARBA" id="ARBA00023015"/>
    </source>
</evidence>
<feature type="domain" description="OmpR/PhoB-type" evidence="11">
    <location>
        <begin position="129"/>
        <end position="230"/>
    </location>
</feature>
<evidence type="ECO:0000313" key="12">
    <source>
        <dbReference type="EMBL" id="QAT66164.1"/>
    </source>
</evidence>
<feature type="modified residue" description="4-aspartylphosphate" evidence="8">
    <location>
        <position position="52"/>
    </location>
</feature>
<keyword evidence="6 9" id="KW-0238">DNA-binding</keyword>
<dbReference type="GO" id="GO:0005829">
    <property type="term" value="C:cytosol"/>
    <property type="evidence" value="ECO:0007669"/>
    <property type="project" value="TreeGrafter"/>
</dbReference>
<dbReference type="FunFam" id="3.40.50.2300:FF:000001">
    <property type="entry name" value="DNA-binding response regulator PhoB"/>
    <property type="match status" value="1"/>
</dbReference>
<keyword evidence="4" id="KW-0902">Two-component regulatory system</keyword>
<evidence type="ECO:0000259" key="10">
    <source>
        <dbReference type="PROSITE" id="PS50110"/>
    </source>
</evidence>
<dbReference type="PANTHER" id="PTHR48111:SF40">
    <property type="entry name" value="PHOSPHATE REGULON TRANSCRIPTIONAL REGULATORY PROTEIN PHOB"/>
    <property type="match status" value="1"/>
</dbReference>
<dbReference type="InterPro" id="IPR001867">
    <property type="entry name" value="OmpR/PhoB-type_DNA-bd"/>
</dbReference>
<reference evidence="12 13" key="1">
    <citation type="submission" date="2019-01" db="EMBL/GenBank/DDBJ databases">
        <title>Genome sequence of Bacillus glycinifermentans SRCM103574.</title>
        <authorList>
            <person name="Kong H.-J."/>
            <person name="Jeong S.-Y."/>
            <person name="Jeong D.-Y."/>
        </authorList>
    </citation>
    <scope>NUCLEOTIDE SEQUENCE [LARGE SCALE GENOMIC DNA]</scope>
    <source>
        <strain evidence="12 13">SRCM103574</strain>
    </source>
</reference>
<dbReference type="GeneID" id="82854074"/>